<keyword evidence="2" id="KW-1185">Reference proteome</keyword>
<comment type="caution">
    <text evidence="1">The sequence shown here is derived from an EMBL/GenBank/DDBJ whole genome shotgun (WGS) entry which is preliminary data.</text>
</comment>
<dbReference type="EMBL" id="SJPM01000017">
    <property type="protein sequence ID" value="TWT89518.1"/>
    <property type="molecule type" value="Genomic_DNA"/>
</dbReference>
<proteinExistence type="predicted"/>
<dbReference type="RefSeq" id="WP_231603615.1">
    <property type="nucleotide sequence ID" value="NZ_SJPM01000017.1"/>
</dbReference>
<evidence type="ECO:0000313" key="2">
    <source>
        <dbReference type="Proteomes" id="UP000316213"/>
    </source>
</evidence>
<dbReference type="InterPro" id="IPR011990">
    <property type="entry name" value="TPR-like_helical_dom_sf"/>
</dbReference>
<evidence type="ECO:0000313" key="1">
    <source>
        <dbReference type="EMBL" id="TWT89518.1"/>
    </source>
</evidence>
<organism evidence="1 2">
    <name type="scientific">Neorhodopirellula pilleata</name>
    <dbReference type="NCBI Taxonomy" id="2714738"/>
    <lineage>
        <taxon>Bacteria</taxon>
        <taxon>Pseudomonadati</taxon>
        <taxon>Planctomycetota</taxon>
        <taxon>Planctomycetia</taxon>
        <taxon>Pirellulales</taxon>
        <taxon>Pirellulaceae</taxon>
        <taxon>Neorhodopirellula</taxon>
    </lineage>
</organism>
<reference evidence="1 2" key="1">
    <citation type="submission" date="2019-02" db="EMBL/GenBank/DDBJ databases">
        <title>Deep-cultivation of Planctomycetes and their phenomic and genomic characterization uncovers novel biology.</title>
        <authorList>
            <person name="Wiegand S."/>
            <person name="Jogler M."/>
            <person name="Boedeker C."/>
            <person name="Pinto D."/>
            <person name="Vollmers J."/>
            <person name="Rivas-Marin E."/>
            <person name="Kohn T."/>
            <person name="Peeters S.H."/>
            <person name="Heuer A."/>
            <person name="Rast P."/>
            <person name="Oberbeckmann S."/>
            <person name="Bunk B."/>
            <person name="Jeske O."/>
            <person name="Meyerdierks A."/>
            <person name="Storesund J.E."/>
            <person name="Kallscheuer N."/>
            <person name="Luecker S."/>
            <person name="Lage O.M."/>
            <person name="Pohl T."/>
            <person name="Merkel B.J."/>
            <person name="Hornburger P."/>
            <person name="Mueller R.-W."/>
            <person name="Bruemmer F."/>
            <person name="Labrenz M."/>
            <person name="Spormann A.M."/>
            <person name="Op Den Camp H."/>
            <person name="Overmann J."/>
            <person name="Amann R."/>
            <person name="Jetten M.S.M."/>
            <person name="Mascher T."/>
            <person name="Medema M.H."/>
            <person name="Devos D.P."/>
            <person name="Kaster A.-K."/>
            <person name="Ovreas L."/>
            <person name="Rohde M."/>
            <person name="Galperin M.Y."/>
            <person name="Jogler C."/>
        </authorList>
    </citation>
    <scope>NUCLEOTIDE SEQUENCE [LARGE SCALE GENOMIC DNA]</scope>
    <source>
        <strain evidence="1 2">Pla100</strain>
    </source>
</reference>
<dbReference type="AlphaFoldDB" id="A0A5C5ZR47"/>
<gene>
    <name evidence="1" type="ORF">Pla100_54470</name>
</gene>
<protein>
    <recommendedName>
        <fullName evidence="3">Tetratricopeptide repeat protein</fullName>
    </recommendedName>
</protein>
<name>A0A5C5ZR47_9BACT</name>
<dbReference type="Gene3D" id="1.25.40.10">
    <property type="entry name" value="Tetratricopeptide repeat domain"/>
    <property type="match status" value="1"/>
</dbReference>
<evidence type="ECO:0008006" key="3">
    <source>
        <dbReference type="Google" id="ProtNLM"/>
    </source>
</evidence>
<accession>A0A5C5ZR47</accession>
<dbReference type="Proteomes" id="UP000316213">
    <property type="component" value="Unassembled WGS sequence"/>
</dbReference>
<sequence length="349" mass="37870">MSRPTLESFRIVITRLLLSSVWIGCSGCQTTAPIHLWAPAKLAPIGQESVVLMEIKGPEKTAVALREALLAQADRSENPRFPGRLAGALSLVLPEHLPSEPTIQLVSGTQDDTEYLTPGDFEPTQVKLALGSSDLAIAASARRAGIDQLLHGEVVFATGQEDSPERLAIVWRLVGLTPDATNAGIPVVVDQAIVAERHPDLAGIADPRERLQKAMVRETMALLTGSVHRRQATLADPRGTLGSRAVRRGNRSAEQGNWPAAEDQWVATLKRYPGKTSAWINAAIAAAARQDFIEAKARASRAVTLAVFDPVNRSLAEETLVWIEMRQREYHDAFGLPDPEQGWSVSRSP</sequence>